<dbReference type="GO" id="GO:0005524">
    <property type="term" value="F:ATP binding"/>
    <property type="evidence" value="ECO:0007669"/>
    <property type="project" value="InterPro"/>
</dbReference>
<name>A0A6P6RZ12_9EIME</name>
<evidence type="ECO:0000313" key="3">
    <source>
        <dbReference type="RefSeq" id="XP_026192739.1"/>
    </source>
</evidence>
<reference evidence="3" key="1">
    <citation type="submission" date="2025-08" db="UniProtKB">
        <authorList>
            <consortium name="RefSeq"/>
        </authorList>
    </citation>
    <scope>IDENTIFICATION</scope>
</reference>
<evidence type="ECO:0000313" key="2">
    <source>
        <dbReference type="Proteomes" id="UP000515125"/>
    </source>
</evidence>
<keyword evidence="2" id="KW-1185">Reference proteome</keyword>
<dbReference type="PROSITE" id="PS50011">
    <property type="entry name" value="PROTEIN_KINASE_DOM"/>
    <property type="match status" value="1"/>
</dbReference>
<dbReference type="Pfam" id="PF00069">
    <property type="entry name" value="Pkinase"/>
    <property type="match status" value="1"/>
</dbReference>
<gene>
    <name evidence="3" type="primary">LOC34619878</name>
</gene>
<dbReference type="Gene3D" id="1.10.510.10">
    <property type="entry name" value="Transferase(Phosphotransferase) domain 1"/>
    <property type="match status" value="1"/>
</dbReference>
<feature type="domain" description="Protein kinase" evidence="1">
    <location>
        <begin position="53"/>
        <end position="433"/>
    </location>
</feature>
<evidence type="ECO:0000259" key="1">
    <source>
        <dbReference type="PROSITE" id="PS50011"/>
    </source>
</evidence>
<dbReference type="InterPro" id="IPR008271">
    <property type="entry name" value="Ser/Thr_kinase_AS"/>
</dbReference>
<dbReference type="Proteomes" id="UP000515125">
    <property type="component" value="Unplaced"/>
</dbReference>
<dbReference type="OrthoDB" id="346907at2759"/>
<dbReference type="SMART" id="SM00220">
    <property type="entry name" value="S_TKc"/>
    <property type="match status" value="1"/>
</dbReference>
<dbReference type="InterPro" id="IPR011009">
    <property type="entry name" value="Kinase-like_dom_sf"/>
</dbReference>
<dbReference type="InterPro" id="IPR000719">
    <property type="entry name" value="Prot_kinase_dom"/>
</dbReference>
<dbReference type="PANTHER" id="PTHR44167:SF24">
    <property type="entry name" value="SERINE_THREONINE-PROTEIN KINASE CHK2"/>
    <property type="match status" value="1"/>
</dbReference>
<dbReference type="PANTHER" id="PTHR44167">
    <property type="entry name" value="OVARIAN-SPECIFIC SERINE/THREONINE-PROTEIN KINASE LOK-RELATED"/>
    <property type="match status" value="1"/>
</dbReference>
<dbReference type="GeneID" id="34619878"/>
<accession>A0A6P6RZ12</accession>
<dbReference type="PROSITE" id="PS00108">
    <property type="entry name" value="PROTEIN_KINASE_ST"/>
    <property type="match status" value="1"/>
</dbReference>
<protein>
    <submittedName>
        <fullName evidence="3">Uncharacterized protein LOC34619878</fullName>
    </submittedName>
</protein>
<organism evidence="2 3">
    <name type="scientific">Cyclospora cayetanensis</name>
    <dbReference type="NCBI Taxonomy" id="88456"/>
    <lineage>
        <taxon>Eukaryota</taxon>
        <taxon>Sar</taxon>
        <taxon>Alveolata</taxon>
        <taxon>Apicomplexa</taxon>
        <taxon>Conoidasida</taxon>
        <taxon>Coccidia</taxon>
        <taxon>Eucoccidiorida</taxon>
        <taxon>Eimeriorina</taxon>
        <taxon>Eimeriidae</taxon>
        <taxon>Cyclospora</taxon>
    </lineage>
</organism>
<dbReference type="AlphaFoldDB" id="A0A6P6RZ12"/>
<dbReference type="GO" id="GO:0004672">
    <property type="term" value="F:protein kinase activity"/>
    <property type="evidence" value="ECO:0007669"/>
    <property type="project" value="InterPro"/>
</dbReference>
<dbReference type="RefSeq" id="XP_026192739.1">
    <property type="nucleotide sequence ID" value="XM_026336954.1"/>
</dbReference>
<proteinExistence type="predicted"/>
<sequence>MKSSPLRVPKEWSCCKKVHLRREMGMHQPQQPPSASEGLSLSMAMSLCRLSFDDLDPKLGGGTYGEVYPMRAGALSGGPCIPTAAQAEGAKGAAQTDDPGPKFAVKVFRLRGLVGLMKAAEEGQKELRAPELQALKKAASELNADASKEERVSLFATVGRRYVHWSLPLGRVLVKDKHQRLHWGVLVNLFDGDLEPQANRNSDGSILDGWAVGERNAVLKEIFAEKSSLLSLSSKAIQPFVYMHNFFGFGHFDIKPANLLYSRNPTVQLAAGDFGMATLLGQNVLMRGTVAFMAPEIERPKKQTTPPPRIVALPEHDVFALGLTLAYFWSVSAFCPVSYPWVERCIVPHIQNGATFSFDTMSSTVSPQLYTPIVKKELKKCLQPGGRVDKLYSSKMPFVIKLKIAQMTEVNPNLRISMNNAFSFMAGKVKPLWKHLISSPLSALKNKEARAVFCWMRAKYRGQEDITTCSGSSRHQDMWSLVFSMHDLCPVHSVTMALETVRGTSVEDGTRLLEETKQTSLFQLSLKMSRLEKIDTQGQERQQQATRVLRALQDLAIGSTLKEVVEAAVSPVALEDLLSLDVLPAVTDEEKATVRNELEKALQWAPVRHQEGQTTGATHADRVDAVFGLSLDGLEVRIEQEITDRKMEAASVAVSKAVQVYVNEEYSLEPNTQLLDETPSEAAISTILRSVGVNPERESEVTKYLSDRACASYVSWTSADRLVRVALRRCVSSVSSASAIHRKYASGNAVTEEEATALQDCMWAEVKAATAETHYGLPWGVSGAKMDFGFSESQVSRIVRDKMIKVISKTAWSVENAKKLLLLQIKRAVYRLPSDSLPGGTNLRGVYAAVLREMHKDHFVPLPFGVWDEREEYIEALYDIKLSFFRELVAYTATKEELSKKAAEILHALDPEEIEGLTTLSVSVNGAFLRSPKTNRQIGRPAVKHLKLPPEATAGYVNEHFTNILATSLCPPVWVLLRSIRSSLAPGCSRYKAILKRKMASGKYEALENTEILQGGEGQKDRLRLYAVPPATGTNARTPNNCFLWTAEILRPESYTVLPAAPSP</sequence>
<dbReference type="SUPFAM" id="SSF56112">
    <property type="entry name" value="Protein kinase-like (PK-like)"/>
    <property type="match status" value="1"/>
</dbReference>